<dbReference type="InterPro" id="IPR050712">
    <property type="entry name" value="NAD(P)H-dep_reductase"/>
</dbReference>
<dbReference type="GO" id="GO:0016491">
    <property type="term" value="F:oxidoreductase activity"/>
    <property type="evidence" value="ECO:0007669"/>
    <property type="project" value="InterPro"/>
</dbReference>
<dbReference type="GO" id="GO:0010181">
    <property type="term" value="F:FMN binding"/>
    <property type="evidence" value="ECO:0007669"/>
    <property type="project" value="TreeGrafter"/>
</dbReference>
<dbReference type="InterPro" id="IPR029039">
    <property type="entry name" value="Flavoprotein-like_sf"/>
</dbReference>
<dbReference type="Pfam" id="PF03358">
    <property type="entry name" value="FMN_red"/>
    <property type="match status" value="1"/>
</dbReference>
<evidence type="ECO:0000313" key="3">
    <source>
        <dbReference type="Proteomes" id="UP000578030"/>
    </source>
</evidence>
<dbReference type="Proteomes" id="UP000578030">
    <property type="component" value="Unassembled WGS sequence"/>
</dbReference>
<dbReference type="Gene3D" id="3.40.50.360">
    <property type="match status" value="1"/>
</dbReference>
<reference evidence="2 3" key="1">
    <citation type="submission" date="2020-04" db="EMBL/GenBank/DDBJ databases">
        <title>Description of novel Gluconacetobacter.</title>
        <authorList>
            <person name="Sombolestani A."/>
        </authorList>
    </citation>
    <scope>NUCLEOTIDE SEQUENCE [LARGE SCALE GENOMIC DNA]</scope>
    <source>
        <strain evidence="2 3">LMG 27802</strain>
    </source>
</reference>
<protein>
    <submittedName>
        <fullName evidence="2">NAD(P)H-dependent oxidoreductase</fullName>
    </submittedName>
</protein>
<dbReference type="AlphaFoldDB" id="A0A7W4K4M5"/>
<evidence type="ECO:0000313" key="2">
    <source>
        <dbReference type="EMBL" id="MBB2200117.1"/>
    </source>
</evidence>
<name>A0A7W4K4M5_9PROT</name>
<dbReference type="RefSeq" id="WP_182953189.1">
    <property type="nucleotide sequence ID" value="NZ_JABEQM010000001.1"/>
</dbReference>
<dbReference type="InterPro" id="IPR005025">
    <property type="entry name" value="FMN_Rdtase-like_dom"/>
</dbReference>
<gene>
    <name evidence="2" type="ORF">HLH28_00730</name>
</gene>
<sequence length="192" mass="20873">MTDTAELTILGISGSLRKGSFNTALLRAATTLAPPGMHIALYDELALLPPYDEDVRAQGFPAIVAQWRERIRQADGLLIATPEYNRSIPGVLKNAIDWASRPPEQPFAGKPAAVIGATPGAVGTALAQYHLRQVLAAVDVTVLPGAELMVGAATAKFDEQGQLTDEPTRQHLARYLTRLRDLVQQRRRMPEQ</sequence>
<dbReference type="GO" id="GO:0005829">
    <property type="term" value="C:cytosol"/>
    <property type="evidence" value="ECO:0007669"/>
    <property type="project" value="TreeGrafter"/>
</dbReference>
<dbReference type="SUPFAM" id="SSF52218">
    <property type="entry name" value="Flavoproteins"/>
    <property type="match status" value="1"/>
</dbReference>
<accession>A0A7W4K4M5</accession>
<dbReference type="PANTHER" id="PTHR30543:SF21">
    <property type="entry name" value="NAD(P)H-DEPENDENT FMN REDUCTASE LOT6"/>
    <property type="match status" value="1"/>
</dbReference>
<organism evidence="2 3">
    <name type="scientific">Gluconacetobacter tumulisoli</name>
    <dbReference type="NCBI Taxonomy" id="1286189"/>
    <lineage>
        <taxon>Bacteria</taxon>
        <taxon>Pseudomonadati</taxon>
        <taxon>Pseudomonadota</taxon>
        <taxon>Alphaproteobacteria</taxon>
        <taxon>Acetobacterales</taxon>
        <taxon>Acetobacteraceae</taxon>
        <taxon>Gluconacetobacter</taxon>
    </lineage>
</organism>
<keyword evidence="3" id="KW-1185">Reference proteome</keyword>
<evidence type="ECO:0000259" key="1">
    <source>
        <dbReference type="Pfam" id="PF03358"/>
    </source>
</evidence>
<feature type="domain" description="NADPH-dependent FMN reductase-like" evidence="1">
    <location>
        <begin position="8"/>
        <end position="154"/>
    </location>
</feature>
<dbReference type="PANTHER" id="PTHR30543">
    <property type="entry name" value="CHROMATE REDUCTASE"/>
    <property type="match status" value="1"/>
</dbReference>
<dbReference type="EMBL" id="JABEQM010000001">
    <property type="protein sequence ID" value="MBB2200117.1"/>
    <property type="molecule type" value="Genomic_DNA"/>
</dbReference>
<comment type="caution">
    <text evidence="2">The sequence shown here is derived from an EMBL/GenBank/DDBJ whole genome shotgun (WGS) entry which is preliminary data.</text>
</comment>
<proteinExistence type="predicted"/>